<sequence>MNCLLYSNMPSHKSPTQLGWKHEQTKALLGYKS</sequence>
<dbReference type="EMBL" id="GGEC01066591">
    <property type="protein sequence ID" value="MBX47075.1"/>
    <property type="molecule type" value="Transcribed_RNA"/>
</dbReference>
<dbReference type="AlphaFoldDB" id="A0A2P2NX84"/>
<organism evidence="1">
    <name type="scientific">Rhizophora mucronata</name>
    <name type="common">Asiatic mangrove</name>
    <dbReference type="NCBI Taxonomy" id="61149"/>
    <lineage>
        <taxon>Eukaryota</taxon>
        <taxon>Viridiplantae</taxon>
        <taxon>Streptophyta</taxon>
        <taxon>Embryophyta</taxon>
        <taxon>Tracheophyta</taxon>
        <taxon>Spermatophyta</taxon>
        <taxon>Magnoliopsida</taxon>
        <taxon>eudicotyledons</taxon>
        <taxon>Gunneridae</taxon>
        <taxon>Pentapetalae</taxon>
        <taxon>rosids</taxon>
        <taxon>fabids</taxon>
        <taxon>Malpighiales</taxon>
        <taxon>Rhizophoraceae</taxon>
        <taxon>Rhizophora</taxon>
    </lineage>
</organism>
<accession>A0A2P2NX84</accession>
<evidence type="ECO:0000313" key="1">
    <source>
        <dbReference type="EMBL" id="MBX47075.1"/>
    </source>
</evidence>
<proteinExistence type="predicted"/>
<name>A0A2P2NX84_RHIMU</name>
<reference evidence="1" key="1">
    <citation type="submission" date="2018-02" db="EMBL/GenBank/DDBJ databases">
        <title>Rhizophora mucronata_Transcriptome.</title>
        <authorList>
            <person name="Meera S.P."/>
            <person name="Sreeshan A."/>
            <person name="Augustine A."/>
        </authorList>
    </citation>
    <scope>NUCLEOTIDE SEQUENCE</scope>
    <source>
        <tissue evidence="1">Leaf</tissue>
    </source>
</reference>
<protein>
    <submittedName>
        <fullName evidence="1">Uncharacterized protein</fullName>
    </submittedName>
</protein>